<dbReference type="Gene3D" id="1.10.238.10">
    <property type="entry name" value="EF-hand"/>
    <property type="match status" value="1"/>
</dbReference>
<dbReference type="PROSITE" id="PS50222">
    <property type="entry name" value="EF_HAND_2"/>
    <property type="match status" value="2"/>
</dbReference>
<evidence type="ECO:0000256" key="1">
    <source>
        <dbReference type="ARBA" id="ARBA00022837"/>
    </source>
</evidence>
<dbReference type="EMBL" id="LNIX01000007">
    <property type="protein sequence ID" value="OXA52280.1"/>
    <property type="molecule type" value="Genomic_DNA"/>
</dbReference>
<accession>A0A226E4S6</accession>
<comment type="caution">
    <text evidence="3">The sequence shown here is derived from an EMBL/GenBank/DDBJ whole genome shotgun (WGS) entry which is preliminary data.</text>
</comment>
<dbReference type="InterPro" id="IPR011992">
    <property type="entry name" value="EF-hand-dom_pair"/>
</dbReference>
<keyword evidence="1" id="KW-0106">Calcium</keyword>
<evidence type="ECO:0000259" key="2">
    <source>
        <dbReference type="PROSITE" id="PS50222"/>
    </source>
</evidence>
<dbReference type="InterPro" id="IPR018247">
    <property type="entry name" value="EF_Hand_1_Ca_BS"/>
</dbReference>
<dbReference type="OMA" id="AYFCELA"/>
<reference evidence="3 4" key="1">
    <citation type="submission" date="2015-12" db="EMBL/GenBank/DDBJ databases">
        <title>The genome of Folsomia candida.</title>
        <authorList>
            <person name="Faddeeva A."/>
            <person name="Derks M.F."/>
            <person name="Anvar Y."/>
            <person name="Smit S."/>
            <person name="Van Straalen N."/>
            <person name="Roelofs D."/>
        </authorList>
    </citation>
    <scope>NUCLEOTIDE SEQUENCE [LARGE SCALE GENOMIC DNA]</scope>
    <source>
        <strain evidence="3 4">VU population</strain>
        <tissue evidence="3">Whole body</tissue>
    </source>
</reference>
<dbReference type="InterPro" id="IPR002048">
    <property type="entry name" value="EF_hand_dom"/>
</dbReference>
<dbReference type="AlphaFoldDB" id="A0A226E4S6"/>
<gene>
    <name evidence="3" type="ORF">Fcan01_13072</name>
</gene>
<dbReference type="Pfam" id="PF13202">
    <property type="entry name" value="EF-hand_5"/>
    <property type="match status" value="1"/>
</dbReference>
<name>A0A226E4S6_FOLCA</name>
<dbReference type="Proteomes" id="UP000198287">
    <property type="component" value="Unassembled WGS sequence"/>
</dbReference>
<sequence>MDNATPISDFRQKKLIFIFENFFDVNHSGSIERKDFDQAVDYICGRRGWEKDSNKYNDTRERFIQIWDALRCVADANTDDQVSQEEWCRLWRTPSDCESWQNTYQSFMFYLLDTSGDGSIDVDEFTSVCSTYGVSPDECRGAYKKLSKDGTVKVDKPYYSVLWKDFFFSDDTAALGNFIFGKINF</sequence>
<dbReference type="SUPFAM" id="SSF47473">
    <property type="entry name" value="EF-hand"/>
    <property type="match status" value="1"/>
</dbReference>
<evidence type="ECO:0000313" key="3">
    <source>
        <dbReference type="EMBL" id="OXA52280.1"/>
    </source>
</evidence>
<dbReference type="OrthoDB" id="9974725at2759"/>
<organism evidence="3 4">
    <name type="scientific">Folsomia candida</name>
    <name type="common">Springtail</name>
    <dbReference type="NCBI Taxonomy" id="158441"/>
    <lineage>
        <taxon>Eukaryota</taxon>
        <taxon>Metazoa</taxon>
        <taxon>Ecdysozoa</taxon>
        <taxon>Arthropoda</taxon>
        <taxon>Hexapoda</taxon>
        <taxon>Collembola</taxon>
        <taxon>Entomobryomorpha</taxon>
        <taxon>Isotomoidea</taxon>
        <taxon>Isotomidae</taxon>
        <taxon>Proisotominae</taxon>
        <taxon>Folsomia</taxon>
    </lineage>
</organism>
<dbReference type="STRING" id="158441.A0A226E4S6"/>
<feature type="domain" description="EF-hand" evidence="2">
    <location>
        <begin position="108"/>
        <end position="135"/>
    </location>
</feature>
<keyword evidence="4" id="KW-1185">Reference proteome</keyword>
<dbReference type="PROSITE" id="PS00018">
    <property type="entry name" value="EF_HAND_1"/>
    <property type="match status" value="2"/>
</dbReference>
<protein>
    <submittedName>
        <fullName evidence="3">Calexcitin-2</fullName>
    </submittedName>
</protein>
<dbReference type="GO" id="GO:0005509">
    <property type="term" value="F:calcium ion binding"/>
    <property type="evidence" value="ECO:0007669"/>
    <property type="project" value="InterPro"/>
</dbReference>
<feature type="domain" description="EF-hand" evidence="2">
    <location>
        <begin position="10"/>
        <end position="46"/>
    </location>
</feature>
<evidence type="ECO:0000313" key="4">
    <source>
        <dbReference type="Proteomes" id="UP000198287"/>
    </source>
</evidence>
<proteinExistence type="predicted"/>